<evidence type="ECO:0000256" key="4">
    <source>
        <dbReference type="PIRSR" id="PIRSR602401-1"/>
    </source>
</evidence>
<evidence type="ECO:0000313" key="7">
    <source>
        <dbReference type="Proteomes" id="UP000664521"/>
    </source>
</evidence>
<dbReference type="Pfam" id="PF00067">
    <property type="entry name" value="p450"/>
    <property type="match status" value="1"/>
</dbReference>
<keyword evidence="5" id="KW-0503">Monooxygenase</keyword>
<keyword evidence="2 4" id="KW-0479">Metal-binding</keyword>
<keyword evidence="5" id="KW-0560">Oxidoreductase</keyword>
<dbReference type="Gene3D" id="1.10.630.10">
    <property type="entry name" value="Cytochrome P450"/>
    <property type="match status" value="1"/>
</dbReference>
<gene>
    <name evidence="6" type="ORF">HETSPECPRED_002623</name>
</gene>
<evidence type="ECO:0000256" key="1">
    <source>
        <dbReference type="ARBA" id="ARBA00001971"/>
    </source>
</evidence>
<evidence type="ECO:0000256" key="2">
    <source>
        <dbReference type="ARBA" id="ARBA00022723"/>
    </source>
</evidence>
<dbReference type="GO" id="GO:0005506">
    <property type="term" value="F:iron ion binding"/>
    <property type="evidence" value="ECO:0007669"/>
    <property type="project" value="InterPro"/>
</dbReference>
<dbReference type="OrthoDB" id="3945418at2759"/>
<dbReference type="CDD" id="cd11062">
    <property type="entry name" value="CYP58-like"/>
    <property type="match status" value="1"/>
</dbReference>
<evidence type="ECO:0008006" key="8">
    <source>
        <dbReference type="Google" id="ProtNLM"/>
    </source>
</evidence>
<dbReference type="PANTHER" id="PTHR24305">
    <property type="entry name" value="CYTOCHROME P450"/>
    <property type="match status" value="1"/>
</dbReference>
<dbReference type="InterPro" id="IPR017972">
    <property type="entry name" value="Cyt_P450_CS"/>
</dbReference>
<keyword evidence="7" id="KW-1185">Reference proteome</keyword>
<dbReference type="GO" id="GO:0020037">
    <property type="term" value="F:heme binding"/>
    <property type="evidence" value="ECO:0007669"/>
    <property type="project" value="InterPro"/>
</dbReference>
<dbReference type="SUPFAM" id="SSF48264">
    <property type="entry name" value="Cytochrome P450"/>
    <property type="match status" value="1"/>
</dbReference>
<dbReference type="PRINTS" id="PR00385">
    <property type="entry name" value="P450"/>
</dbReference>
<dbReference type="InterPro" id="IPR036396">
    <property type="entry name" value="Cyt_P450_sf"/>
</dbReference>
<dbReference type="GO" id="GO:0016705">
    <property type="term" value="F:oxidoreductase activity, acting on paired donors, with incorporation or reduction of molecular oxygen"/>
    <property type="evidence" value="ECO:0007669"/>
    <property type="project" value="InterPro"/>
</dbReference>
<dbReference type="InterPro" id="IPR001128">
    <property type="entry name" value="Cyt_P450"/>
</dbReference>
<dbReference type="InterPro" id="IPR050121">
    <property type="entry name" value="Cytochrome_P450_monoxygenase"/>
</dbReference>
<comment type="caution">
    <text evidence="6">The sequence shown here is derived from an EMBL/GenBank/DDBJ whole genome shotgun (WGS) entry which is preliminary data.</text>
</comment>
<reference evidence="6" key="1">
    <citation type="submission" date="2021-03" db="EMBL/GenBank/DDBJ databases">
        <authorList>
            <person name="Tagirdzhanova G."/>
        </authorList>
    </citation>
    <scope>NUCLEOTIDE SEQUENCE</scope>
</reference>
<dbReference type="PRINTS" id="PR00463">
    <property type="entry name" value="EP450I"/>
</dbReference>
<dbReference type="Proteomes" id="UP000664521">
    <property type="component" value="Unassembled WGS sequence"/>
</dbReference>
<organism evidence="6 7">
    <name type="scientific">Heterodermia speciosa</name>
    <dbReference type="NCBI Taxonomy" id="116794"/>
    <lineage>
        <taxon>Eukaryota</taxon>
        <taxon>Fungi</taxon>
        <taxon>Dikarya</taxon>
        <taxon>Ascomycota</taxon>
        <taxon>Pezizomycotina</taxon>
        <taxon>Lecanoromycetes</taxon>
        <taxon>OSLEUM clade</taxon>
        <taxon>Lecanoromycetidae</taxon>
        <taxon>Caliciales</taxon>
        <taxon>Physciaceae</taxon>
        <taxon>Heterodermia</taxon>
    </lineage>
</organism>
<name>A0A8H3PGE4_9LECA</name>
<feature type="binding site" description="axial binding residue" evidence="4">
    <location>
        <position position="356"/>
    </location>
    <ligand>
        <name>heme</name>
        <dbReference type="ChEBI" id="CHEBI:30413"/>
    </ligand>
    <ligandPart>
        <name>Fe</name>
        <dbReference type="ChEBI" id="CHEBI:18248"/>
    </ligandPart>
</feature>
<keyword evidence="3 4" id="KW-0408">Iron</keyword>
<evidence type="ECO:0000256" key="5">
    <source>
        <dbReference type="RuleBase" id="RU000461"/>
    </source>
</evidence>
<dbReference type="GO" id="GO:0004497">
    <property type="term" value="F:monooxygenase activity"/>
    <property type="evidence" value="ECO:0007669"/>
    <property type="project" value="UniProtKB-KW"/>
</dbReference>
<dbReference type="AlphaFoldDB" id="A0A8H3PGE4"/>
<evidence type="ECO:0000313" key="6">
    <source>
        <dbReference type="EMBL" id="CAF9940726.1"/>
    </source>
</evidence>
<dbReference type="PROSITE" id="PS00086">
    <property type="entry name" value="CYTOCHROME_P450"/>
    <property type="match status" value="1"/>
</dbReference>
<evidence type="ECO:0000256" key="3">
    <source>
        <dbReference type="ARBA" id="ARBA00023004"/>
    </source>
</evidence>
<dbReference type="InterPro" id="IPR002401">
    <property type="entry name" value="Cyt_P450_E_grp-I"/>
</dbReference>
<proteinExistence type="inferred from homology"/>
<dbReference type="EMBL" id="CAJPDS010000161">
    <property type="protein sequence ID" value="CAF9940726.1"/>
    <property type="molecule type" value="Genomic_DNA"/>
</dbReference>
<comment type="similarity">
    <text evidence="5">Belongs to the cytochrome P450 family.</text>
</comment>
<comment type="cofactor">
    <cofactor evidence="1 4">
        <name>heme</name>
        <dbReference type="ChEBI" id="CHEBI:30413"/>
    </cofactor>
</comment>
<protein>
    <recommendedName>
        <fullName evidence="8">Cytochrome P450</fullName>
    </recommendedName>
</protein>
<accession>A0A8H3PGE4</accession>
<keyword evidence="4 5" id="KW-0349">Heme</keyword>
<dbReference type="PANTHER" id="PTHR24305:SF152">
    <property type="entry name" value="P450, PUTATIVE (EUROFUNG)-RELATED"/>
    <property type="match status" value="1"/>
</dbReference>
<sequence>MGSKFLKEPKFYSGMSFPHASLGMIDPAEHRIRRRVLAPVFSPEGVLAHSTWIEERLGQLMRRFEQMADKGLPVNVERAFKSFTTDVISKIVLGKEFGLLEDEGFDDLRLHILHETIRKSWTYRAFPMTFALLMSLPQRLSKRLFQIPILEIAKECHERITAYTTRKSNGDQVEEKSIEDGEDCMLLDRMLDSQAAPDYRVPHVDILTEEALTLVSAGYDSTAISMLLGFFYICRDQAVYGALEAELDSSLADEGSSSFKELRKLPYLNAVVKEIFRCSHPFPGRLPRVVPAEGYTLLGHKLQPGTIIHTSAYLLNRNTSIWGSDANEFNPNRWLHGKCADQEKYMATFNKGSRQCLGMNLAWSELTLMLATMLRKFRISIHDTVESDMEWNDHLFMM</sequence>